<keyword evidence="1" id="KW-1133">Transmembrane helix</keyword>
<proteinExistence type="predicted"/>
<keyword evidence="3" id="KW-1185">Reference proteome</keyword>
<dbReference type="AlphaFoldDB" id="W1Q3A1"/>
<evidence type="ECO:0000256" key="1">
    <source>
        <dbReference type="SAM" id="Phobius"/>
    </source>
</evidence>
<comment type="caution">
    <text evidence="2">The sequence shown here is derived from an EMBL/GenBank/DDBJ whole genome shotgun (WGS) entry which is preliminary data.</text>
</comment>
<evidence type="ECO:0000313" key="2">
    <source>
        <dbReference type="EMBL" id="ESK65660.1"/>
    </source>
</evidence>
<gene>
    <name evidence="2" type="ORF">GCWU000182_000935</name>
</gene>
<dbReference type="STRING" id="592010.GCWU000182_000935"/>
<keyword evidence="1" id="KW-0472">Membrane</keyword>
<evidence type="ECO:0000313" key="3">
    <source>
        <dbReference type="Proteomes" id="UP000019050"/>
    </source>
</evidence>
<dbReference type="HOGENOM" id="CLU_2505142_0_0_9"/>
<organism evidence="2 3">
    <name type="scientific">Abiotrophia defectiva ATCC 49176</name>
    <dbReference type="NCBI Taxonomy" id="592010"/>
    <lineage>
        <taxon>Bacteria</taxon>
        <taxon>Bacillati</taxon>
        <taxon>Bacillota</taxon>
        <taxon>Bacilli</taxon>
        <taxon>Lactobacillales</taxon>
        <taxon>Aerococcaceae</taxon>
        <taxon>Abiotrophia</taxon>
    </lineage>
</organism>
<reference evidence="2" key="1">
    <citation type="submission" date="2013-06" db="EMBL/GenBank/DDBJ databases">
        <authorList>
            <person name="Weinstock G."/>
            <person name="Sodergren E."/>
            <person name="Clifton S."/>
            <person name="Fulton L."/>
            <person name="Fulton B."/>
            <person name="Courtney L."/>
            <person name="Fronick C."/>
            <person name="Harrison M."/>
            <person name="Strong C."/>
            <person name="Farmer C."/>
            <person name="Delahaunty K."/>
            <person name="Markovic C."/>
            <person name="Hall O."/>
            <person name="Minx P."/>
            <person name="Tomlinson C."/>
            <person name="Mitreva M."/>
            <person name="Nelson J."/>
            <person name="Hou S."/>
            <person name="Wollam A."/>
            <person name="Pepin K.H."/>
            <person name="Johnson M."/>
            <person name="Bhonagiri V."/>
            <person name="Nash W.E."/>
            <person name="Warren W."/>
            <person name="Chinwalla A."/>
            <person name="Mardis E.R."/>
            <person name="Wilson R.K."/>
        </authorList>
    </citation>
    <scope>NUCLEOTIDE SEQUENCE [LARGE SCALE GENOMIC DNA]</scope>
    <source>
        <strain evidence="2">ATCC 49176</strain>
    </source>
</reference>
<protein>
    <submittedName>
        <fullName evidence="2">Uncharacterized protein</fullName>
    </submittedName>
</protein>
<name>W1Q3A1_ABIDE</name>
<keyword evidence="1" id="KW-0812">Transmembrane</keyword>
<accession>W1Q3A1</accession>
<sequence>MVLALIKKLSGQNWGLSGKRGGPKCKKWKMKEFRRGLSGKKYLISRPFFLIIFWMACLLKMIANNLIKRALLRDMWLSFNEPSPA</sequence>
<dbReference type="Proteomes" id="UP000019050">
    <property type="component" value="Unassembled WGS sequence"/>
</dbReference>
<feature type="transmembrane region" description="Helical" evidence="1">
    <location>
        <begin position="48"/>
        <end position="67"/>
    </location>
</feature>
<dbReference type="EMBL" id="ACIN03000006">
    <property type="protein sequence ID" value="ESK65660.1"/>
    <property type="molecule type" value="Genomic_DNA"/>
</dbReference>